<feature type="region of interest" description="Disordered" evidence="1">
    <location>
        <begin position="134"/>
        <end position="177"/>
    </location>
</feature>
<name>A0ABW9IXK1_STRGJ</name>
<dbReference type="RefSeq" id="WP_409097769.1">
    <property type="nucleotide sequence ID" value="NZ_JBJVNE010000031.1"/>
</dbReference>
<dbReference type="Pfam" id="PF19800">
    <property type="entry name" value="DUF6283"/>
    <property type="match status" value="1"/>
</dbReference>
<protein>
    <submittedName>
        <fullName evidence="2">DUF6283 family protein</fullName>
    </submittedName>
</protein>
<dbReference type="Proteomes" id="UP001631993">
    <property type="component" value="Unassembled WGS sequence"/>
</dbReference>
<comment type="caution">
    <text evidence="2">The sequence shown here is derived from an EMBL/GenBank/DDBJ whole genome shotgun (WGS) entry which is preliminary data.</text>
</comment>
<organism evidence="2 3">
    <name type="scientific">Streptomyces galilaeus</name>
    <dbReference type="NCBI Taxonomy" id="33899"/>
    <lineage>
        <taxon>Bacteria</taxon>
        <taxon>Bacillati</taxon>
        <taxon>Actinomycetota</taxon>
        <taxon>Actinomycetes</taxon>
        <taxon>Kitasatosporales</taxon>
        <taxon>Streptomycetaceae</taxon>
        <taxon>Streptomyces</taxon>
    </lineage>
</organism>
<sequence>MSVRQLPPTGAMLPSGIWAHEEHGKLHRDDAPTPQQPSALFRCYPCGANSPGRRICAGWACCHTGGRLLALRVALLESRIEAETFHAAAQYRSLVPAFGSGNGAAGHGQAHIQLLDDTAAQLISTIIRTRAGLRTRRSTPAPPRQATAPLHRGRSTTASRVVGFPYGQGAGEGRQPS</sequence>
<feature type="compositionally biased region" description="Gly residues" evidence="1">
    <location>
        <begin position="166"/>
        <end position="177"/>
    </location>
</feature>
<evidence type="ECO:0000313" key="3">
    <source>
        <dbReference type="Proteomes" id="UP001631993"/>
    </source>
</evidence>
<keyword evidence="3" id="KW-1185">Reference proteome</keyword>
<proteinExistence type="predicted"/>
<gene>
    <name evidence="2" type="ORF">ACKI1S_41800</name>
</gene>
<dbReference type="EMBL" id="JBJVNE010000031">
    <property type="protein sequence ID" value="MFM9652632.1"/>
    <property type="molecule type" value="Genomic_DNA"/>
</dbReference>
<evidence type="ECO:0000313" key="2">
    <source>
        <dbReference type="EMBL" id="MFM9652632.1"/>
    </source>
</evidence>
<reference evidence="2 3" key="1">
    <citation type="submission" date="2024-12" db="EMBL/GenBank/DDBJ databases">
        <title>Forecasting of Potato common scab and diversities of Pathogenic streptomyces spp. in china.</title>
        <authorList>
            <person name="Handique U."/>
            <person name="Wu J."/>
        </authorList>
    </citation>
    <scope>NUCLEOTIDE SEQUENCE [LARGE SCALE GENOMIC DNA]</scope>
    <source>
        <strain evidence="2 3">ZRIMU1585</strain>
    </source>
</reference>
<accession>A0ABW9IXK1</accession>
<evidence type="ECO:0000256" key="1">
    <source>
        <dbReference type="SAM" id="MobiDB-lite"/>
    </source>
</evidence>
<dbReference type="InterPro" id="IPR046250">
    <property type="entry name" value="DUF6283"/>
</dbReference>